<keyword evidence="5" id="KW-0408">Iron</keyword>
<dbReference type="EC" id="1.14.11.-" evidence="7"/>
<evidence type="ECO:0000313" key="8">
    <source>
        <dbReference type="Proteomes" id="UP001361239"/>
    </source>
</evidence>
<evidence type="ECO:0000259" key="6">
    <source>
        <dbReference type="Pfam" id="PF02668"/>
    </source>
</evidence>
<evidence type="ECO:0000256" key="4">
    <source>
        <dbReference type="ARBA" id="ARBA00023002"/>
    </source>
</evidence>
<organism evidence="7 8">
    <name type="scientific">Novosphingobium anseongense</name>
    <dbReference type="NCBI Taxonomy" id="3133436"/>
    <lineage>
        <taxon>Bacteria</taxon>
        <taxon>Pseudomonadati</taxon>
        <taxon>Pseudomonadota</taxon>
        <taxon>Alphaproteobacteria</taxon>
        <taxon>Sphingomonadales</taxon>
        <taxon>Sphingomonadaceae</taxon>
        <taxon>Novosphingobium</taxon>
    </lineage>
</organism>
<dbReference type="Gene3D" id="3.60.130.10">
    <property type="entry name" value="Clavaminate synthase-like"/>
    <property type="match status" value="1"/>
</dbReference>
<evidence type="ECO:0000313" key="7">
    <source>
        <dbReference type="EMBL" id="MEJ5976193.1"/>
    </source>
</evidence>
<proteinExistence type="inferred from homology"/>
<dbReference type="PANTHER" id="PTHR43779:SF3">
    <property type="entry name" value="(3R)-3-[(CARBOXYMETHYL)AMINO]FATTY ACID OXYGENASE_DECARBOXYLASE"/>
    <property type="match status" value="1"/>
</dbReference>
<gene>
    <name evidence="7" type="ORF">WG901_06080</name>
</gene>
<keyword evidence="4 7" id="KW-0560">Oxidoreductase</keyword>
<dbReference type="SUPFAM" id="SSF51197">
    <property type="entry name" value="Clavaminate synthase-like"/>
    <property type="match status" value="1"/>
</dbReference>
<dbReference type="InterPro" id="IPR042098">
    <property type="entry name" value="TauD-like_sf"/>
</dbReference>
<keyword evidence="2" id="KW-0479">Metal-binding</keyword>
<evidence type="ECO:0000256" key="5">
    <source>
        <dbReference type="ARBA" id="ARBA00023004"/>
    </source>
</evidence>
<protein>
    <submittedName>
        <fullName evidence="7">TauD/TfdA family dioxygenase</fullName>
        <ecNumber evidence="7">1.14.11.-</ecNumber>
    </submittedName>
</protein>
<evidence type="ECO:0000256" key="3">
    <source>
        <dbReference type="ARBA" id="ARBA00022964"/>
    </source>
</evidence>
<dbReference type="Proteomes" id="UP001361239">
    <property type="component" value="Unassembled WGS sequence"/>
</dbReference>
<dbReference type="InterPro" id="IPR003819">
    <property type="entry name" value="TauD/TfdA-like"/>
</dbReference>
<accession>A0ABU8RT89</accession>
<comment type="similarity">
    <text evidence="1">Belongs to the TfdA dioxygenase family.</text>
</comment>
<dbReference type="Pfam" id="PF02668">
    <property type="entry name" value="TauD"/>
    <property type="match status" value="1"/>
</dbReference>
<dbReference type="RefSeq" id="WP_339586112.1">
    <property type="nucleotide sequence ID" value="NZ_JBBHJZ010000001.1"/>
</dbReference>
<dbReference type="InterPro" id="IPR051178">
    <property type="entry name" value="TfdA_dioxygenase"/>
</dbReference>
<reference evidence="7 8" key="1">
    <citation type="submission" date="2024-03" db="EMBL/GenBank/DDBJ databases">
        <authorList>
            <person name="Jo J.-H."/>
        </authorList>
    </citation>
    <scope>NUCLEOTIDE SEQUENCE [LARGE SCALE GENOMIC DNA]</scope>
    <source>
        <strain evidence="7 8">PS1R-30</strain>
    </source>
</reference>
<dbReference type="PANTHER" id="PTHR43779">
    <property type="entry name" value="DIOXYGENASE RV0097-RELATED"/>
    <property type="match status" value="1"/>
</dbReference>
<dbReference type="EMBL" id="JBBHJZ010000001">
    <property type="protein sequence ID" value="MEJ5976193.1"/>
    <property type="molecule type" value="Genomic_DNA"/>
</dbReference>
<sequence length="283" mass="31940">MATAAKTRLSVEDIKPGIGSRILNSKEELLRGENAEELRDLLEQRGVLVFPQVNFTDEEQVAFTKTLGTFAPEMTDKGGEDKVHPITLDEKVNPSSAIYLKGSLFWHIDGTMNQMPIRASLLRCVVPSPKGTGNTGVANTYAAYDALPEDKKAEFDGYRVRHGAWPTLMYWNPEPNQELLERMQSIGDVEIPLVWNHESGRKSLVIGNTAHTIVGKDHFESVRILNWLREWATQEQFVYSHEWSVGDMIIWDNTGTMHRAEAYDPATGRMMVRTKLEGEEPLV</sequence>
<evidence type="ECO:0000256" key="1">
    <source>
        <dbReference type="ARBA" id="ARBA00005896"/>
    </source>
</evidence>
<name>A0ABU8RT89_9SPHN</name>
<dbReference type="GO" id="GO:0051213">
    <property type="term" value="F:dioxygenase activity"/>
    <property type="evidence" value="ECO:0007669"/>
    <property type="project" value="UniProtKB-KW"/>
</dbReference>
<comment type="caution">
    <text evidence="7">The sequence shown here is derived from an EMBL/GenBank/DDBJ whole genome shotgun (WGS) entry which is preliminary data.</text>
</comment>
<feature type="domain" description="TauD/TfdA-like" evidence="6">
    <location>
        <begin position="11"/>
        <end position="274"/>
    </location>
</feature>
<evidence type="ECO:0000256" key="2">
    <source>
        <dbReference type="ARBA" id="ARBA00022723"/>
    </source>
</evidence>
<keyword evidence="8" id="KW-1185">Reference proteome</keyword>
<keyword evidence="3 7" id="KW-0223">Dioxygenase</keyword>